<accession>A0AAW3VHG1</accession>
<feature type="transmembrane region" description="Helical" evidence="4">
    <location>
        <begin position="139"/>
        <end position="157"/>
    </location>
</feature>
<feature type="transmembrane region" description="Helical" evidence="4">
    <location>
        <begin position="308"/>
        <end position="330"/>
    </location>
</feature>
<evidence type="ECO:0000256" key="1">
    <source>
        <dbReference type="ARBA" id="ARBA00022692"/>
    </source>
</evidence>
<evidence type="ECO:0000313" key="7">
    <source>
        <dbReference type="Proteomes" id="UP000548425"/>
    </source>
</evidence>
<feature type="domain" description="Major facilitator superfamily (MFS) profile" evidence="5">
    <location>
        <begin position="14"/>
        <end position="397"/>
    </location>
</feature>
<dbReference type="PROSITE" id="PS50850">
    <property type="entry name" value="MFS"/>
    <property type="match status" value="1"/>
</dbReference>
<dbReference type="InterPro" id="IPR020846">
    <property type="entry name" value="MFS_dom"/>
</dbReference>
<dbReference type="PANTHER" id="PTHR23527:SF1">
    <property type="entry name" value="BLL3282 PROTEIN"/>
    <property type="match status" value="1"/>
</dbReference>
<gene>
    <name evidence="6" type="ORF">HNP34_002468</name>
</gene>
<keyword evidence="1 4" id="KW-0812">Transmembrane</keyword>
<evidence type="ECO:0000259" key="5">
    <source>
        <dbReference type="PROSITE" id="PS50850"/>
    </source>
</evidence>
<dbReference type="RefSeq" id="WP_184413498.1">
    <property type="nucleotide sequence ID" value="NZ_JACHLA010000017.1"/>
</dbReference>
<feature type="transmembrane region" description="Helical" evidence="4">
    <location>
        <begin position="80"/>
        <end position="100"/>
    </location>
</feature>
<feature type="transmembrane region" description="Helical" evidence="4">
    <location>
        <begin position="47"/>
        <end position="68"/>
    </location>
</feature>
<dbReference type="EMBL" id="JACHLA010000017">
    <property type="protein sequence ID" value="MBB6364317.1"/>
    <property type="molecule type" value="Genomic_DNA"/>
</dbReference>
<dbReference type="InterPro" id="IPR052952">
    <property type="entry name" value="MFS-Transporter"/>
</dbReference>
<feature type="transmembrane region" description="Helical" evidence="4">
    <location>
        <begin position="163"/>
        <end position="188"/>
    </location>
</feature>
<dbReference type="PANTHER" id="PTHR23527">
    <property type="entry name" value="BLL3282 PROTEIN"/>
    <property type="match status" value="1"/>
</dbReference>
<dbReference type="Proteomes" id="UP000548425">
    <property type="component" value="Unassembled WGS sequence"/>
</dbReference>
<feature type="transmembrane region" description="Helical" evidence="4">
    <location>
        <begin position="209"/>
        <end position="229"/>
    </location>
</feature>
<evidence type="ECO:0000256" key="3">
    <source>
        <dbReference type="ARBA" id="ARBA00023136"/>
    </source>
</evidence>
<name>A0AAW3VHG1_ACILW</name>
<feature type="transmembrane region" description="Helical" evidence="4">
    <location>
        <begin position="106"/>
        <end position="127"/>
    </location>
</feature>
<dbReference type="SUPFAM" id="SSF103473">
    <property type="entry name" value="MFS general substrate transporter"/>
    <property type="match status" value="1"/>
</dbReference>
<protein>
    <submittedName>
        <fullName evidence="6">Sugar phosphate permease</fullName>
    </submittedName>
</protein>
<dbReference type="InterPro" id="IPR011701">
    <property type="entry name" value="MFS"/>
</dbReference>
<organism evidence="6 7">
    <name type="scientific">Acinetobacter lwoffii</name>
    <dbReference type="NCBI Taxonomy" id="28090"/>
    <lineage>
        <taxon>Bacteria</taxon>
        <taxon>Pseudomonadati</taxon>
        <taxon>Pseudomonadota</taxon>
        <taxon>Gammaproteobacteria</taxon>
        <taxon>Moraxellales</taxon>
        <taxon>Moraxellaceae</taxon>
        <taxon>Acinetobacter</taxon>
    </lineage>
</organism>
<dbReference type="AlphaFoldDB" id="A0AAW3VHG1"/>
<dbReference type="InterPro" id="IPR036259">
    <property type="entry name" value="MFS_trans_sf"/>
</dbReference>
<feature type="transmembrane region" description="Helical" evidence="4">
    <location>
        <begin position="371"/>
        <end position="392"/>
    </location>
</feature>
<feature type="transmembrane region" description="Helical" evidence="4">
    <location>
        <begin position="342"/>
        <end position="365"/>
    </location>
</feature>
<proteinExistence type="predicted"/>
<feature type="transmembrane region" description="Helical" evidence="4">
    <location>
        <begin position="283"/>
        <end position="302"/>
    </location>
</feature>
<dbReference type="Gene3D" id="1.20.1250.20">
    <property type="entry name" value="MFS general substrate transporter like domains"/>
    <property type="match status" value="2"/>
</dbReference>
<dbReference type="GO" id="GO:0022857">
    <property type="term" value="F:transmembrane transporter activity"/>
    <property type="evidence" value="ECO:0007669"/>
    <property type="project" value="InterPro"/>
</dbReference>
<comment type="caution">
    <text evidence="6">The sequence shown here is derived from an EMBL/GenBank/DDBJ whole genome shotgun (WGS) entry which is preliminary data.</text>
</comment>
<evidence type="ECO:0000256" key="4">
    <source>
        <dbReference type="SAM" id="Phobius"/>
    </source>
</evidence>
<evidence type="ECO:0000256" key="2">
    <source>
        <dbReference type="ARBA" id="ARBA00022989"/>
    </source>
</evidence>
<dbReference type="Pfam" id="PF07690">
    <property type="entry name" value="MFS_1"/>
    <property type="match status" value="1"/>
</dbReference>
<reference evidence="6 7" key="1">
    <citation type="submission" date="2020-08" db="EMBL/GenBank/DDBJ databases">
        <title>Functional genomics of gut bacteria from endangered species of beetles.</title>
        <authorList>
            <person name="Carlos-Shanley C."/>
        </authorList>
    </citation>
    <scope>NUCLEOTIDE SEQUENCE [LARGE SCALE GENOMIC DNA]</scope>
    <source>
        <strain evidence="6 7">S00127</strain>
    </source>
</reference>
<keyword evidence="3 4" id="KW-0472">Membrane</keyword>
<sequence length="420" mass="44953">MEVKSKGFLNNKWLALFLVWGAFLVTYVVRTAWSTVAAPVGDSLGFAVSMLGSFVTAFYVGYVVANFLSGFFTDIFGGRTMILLSLVPLALLTYFFGNIQTLTAGILIQVGMGFTAGADYSAGMKIISTWFNEDKGKALGFYTTATSLAVVVTNLIVPSLTEAYSWTFAFQVLAVMCFVWAVVCFLFLRDGPNLVKAQVQKLTRTDIKAIFTNRNLVLLAIAGFGGMWATVGFRTWGNALMTKGHEISVVDAGAVVALFGLGAAFAKPILGWLSDLIHNKRKVVSIGCFAIFGVLLLIFGQLSTLNAFYIIAPFLGAFGFGYTPVLMAQVSDAAGKQYAGTAAGLTNAVWQFGSAVSPIVVGFFYAQSMSFSIALFILALGPIVGIFALAFVSSSIPRGSSKDNYTDKLSDTTIDKSVKV</sequence>
<feature type="transmembrane region" description="Helical" evidence="4">
    <location>
        <begin position="249"/>
        <end position="271"/>
    </location>
</feature>
<evidence type="ECO:0000313" key="6">
    <source>
        <dbReference type="EMBL" id="MBB6364317.1"/>
    </source>
</evidence>
<keyword evidence="2 4" id="KW-1133">Transmembrane helix</keyword>